<name>A0AAE3Y4G1_VARPD</name>
<dbReference type="AlphaFoldDB" id="A0AAE3Y4G1"/>
<protein>
    <submittedName>
        <fullName evidence="1">Uncharacterized protein</fullName>
    </submittedName>
</protein>
<proteinExistence type="predicted"/>
<evidence type="ECO:0000313" key="1">
    <source>
        <dbReference type="EMBL" id="MDR6429322.1"/>
    </source>
</evidence>
<reference evidence="1" key="1">
    <citation type="submission" date="2023-07" db="EMBL/GenBank/DDBJ databases">
        <title>Sorghum-associated microbial communities from plants grown in Nebraska, USA.</title>
        <authorList>
            <person name="Schachtman D."/>
        </authorList>
    </citation>
    <scope>NUCLEOTIDE SEQUENCE</scope>
    <source>
        <strain evidence="1">DS2114</strain>
    </source>
</reference>
<comment type="caution">
    <text evidence="1">The sequence shown here is derived from an EMBL/GenBank/DDBJ whole genome shotgun (WGS) entry which is preliminary data.</text>
</comment>
<organism evidence="1 2">
    <name type="scientific">Variovorax paradoxus</name>
    <dbReference type="NCBI Taxonomy" id="34073"/>
    <lineage>
        <taxon>Bacteria</taxon>
        <taxon>Pseudomonadati</taxon>
        <taxon>Pseudomonadota</taxon>
        <taxon>Betaproteobacteria</taxon>
        <taxon>Burkholderiales</taxon>
        <taxon>Comamonadaceae</taxon>
        <taxon>Variovorax</taxon>
    </lineage>
</organism>
<dbReference type="EMBL" id="JAVDQZ010000010">
    <property type="protein sequence ID" value="MDR6429322.1"/>
    <property type="molecule type" value="Genomic_DNA"/>
</dbReference>
<dbReference type="Proteomes" id="UP001184828">
    <property type="component" value="Unassembled WGS sequence"/>
</dbReference>
<accession>A0AAE3Y4G1</accession>
<gene>
    <name evidence="1" type="ORF">J2738_005492</name>
</gene>
<evidence type="ECO:0000313" key="2">
    <source>
        <dbReference type="Proteomes" id="UP001184828"/>
    </source>
</evidence>
<sequence length="39" mass="4612">MSPLPAWQLMYSSLWSSAFSTVQHGNHLAPREWRQQRVQ</sequence>